<dbReference type="RefSeq" id="WP_379539350.1">
    <property type="nucleotide sequence ID" value="NZ_JBHSDR010000006.1"/>
</dbReference>
<accession>A0ABV8RR67</accession>
<evidence type="ECO:0000313" key="3">
    <source>
        <dbReference type="Proteomes" id="UP001595828"/>
    </source>
</evidence>
<dbReference type="CDD" id="cd00531">
    <property type="entry name" value="NTF2_like"/>
    <property type="match status" value="1"/>
</dbReference>
<evidence type="ECO:0000313" key="2">
    <source>
        <dbReference type="EMBL" id="MFC4295888.1"/>
    </source>
</evidence>
<name>A0ABV8RR67_9SPHN</name>
<dbReference type="InterPro" id="IPR032710">
    <property type="entry name" value="NTF2-like_dom_sf"/>
</dbReference>
<dbReference type="Pfam" id="PF13577">
    <property type="entry name" value="SnoaL_4"/>
    <property type="match status" value="1"/>
</dbReference>
<organism evidence="2 3">
    <name type="scientific">Novosphingobium tardum</name>
    <dbReference type="NCBI Taxonomy" id="1538021"/>
    <lineage>
        <taxon>Bacteria</taxon>
        <taxon>Pseudomonadati</taxon>
        <taxon>Pseudomonadota</taxon>
        <taxon>Alphaproteobacteria</taxon>
        <taxon>Sphingomonadales</taxon>
        <taxon>Sphingomonadaceae</taxon>
        <taxon>Novosphingobium</taxon>
    </lineage>
</organism>
<dbReference type="SUPFAM" id="SSF54427">
    <property type="entry name" value="NTF2-like"/>
    <property type="match status" value="1"/>
</dbReference>
<comment type="caution">
    <text evidence="2">The sequence shown here is derived from an EMBL/GenBank/DDBJ whole genome shotgun (WGS) entry which is preliminary data.</text>
</comment>
<evidence type="ECO:0000259" key="1">
    <source>
        <dbReference type="Pfam" id="PF13577"/>
    </source>
</evidence>
<feature type="domain" description="SnoaL-like" evidence="1">
    <location>
        <begin position="10"/>
        <end position="137"/>
    </location>
</feature>
<gene>
    <name evidence="2" type="ORF">ACFO0A_12555</name>
</gene>
<proteinExistence type="predicted"/>
<keyword evidence="3" id="KW-1185">Reference proteome</keyword>
<sequence>MTYQRLTADDLIDRAEIVDTVHRYASGIDRCDWTMYRSIFADEVLFDFSSWSGAPAAPMAADDWVARVGGTLSLFDSTQHLLSNHRITLDGDAAQCVTYMIALHHLVTGDVREMHAIGGFYTNRLKLTDEGWRIVACTLTVTWEMGDRGLFQRAADRGRRRPAGKA</sequence>
<dbReference type="Proteomes" id="UP001595828">
    <property type="component" value="Unassembled WGS sequence"/>
</dbReference>
<dbReference type="Gene3D" id="3.10.450.50">
    <property type="match status" value="1"/>
</dbReference>
<dbReference type="InterPro" id="IPR037401">
    <property type="entry name" value="SnoaL-like"/>
</dbReference>
<protein>
    <submittedName>
        <fullName evidence="2">Nuclear transport factor 2 family protein</fullName>
    </submittedName>
</protein>
<dbReference type="EMBL" id="JBHSDR010000006">
    <property type="protein sequence ID" value="MFC4295888.1"/>
    <property type="molecule type" value="Genomic_DNA"/>
</dbReference>
<reference evidence="3" key="1">
    <citation type="journal article" date="2019" name="Int. J. Syst. Evol. Microbiol.">
        <title>The Global Catalogue of Microorganisms (GCM) 10K type strain sequencing project: providing services to taxonomists for standard genome sequencing and annotation.</title>
        <authorList>
            <consortium name="The Broad Institute Genomics Platform"/>
            <consortium name="The Broad Institute Genome Sequencing Center for Infectious Disease"/>
            <person name="Wu L."/>
            <person name="Ma J."/>
        </authorList>
    </citation>
    <scope>NUCLEOTIDE SEQUENCE [LARGE SCALE GENOMIC DNA]</scope>
    <source>
        <strain evidence="3">CGMCC 1.12989</strain>
    </source>
</reference>